<dbReference type="Gene3D" id="3.20.20.140">
    <property type="entry name" value="Metal-dependent hydrolases"/>
    <property type="match status" value="1"/>
</dbReference>
<dbReference type="PANTHER" id="PTHR43569:SF2">
    <property type="entry name" value="AMIDOHYDROLASE-RELATED DOMAIN-CONTAINING PROTEIN"/>
    <property type="match status" value="1"/>
</dbReference>
<dbReference type="Proteomes" id="UP000290287">
    <property type="component" value="Unassembled WGS sequence"/>
</dbReference>
<evidence type="ECO:0000256" key="1">
    <source>
        <dbReference type="ARBA" id="ARBA00038310"/>
    </source>
</evidence>
<name>A0A4Q0YSA3_9GAMM</name>
<feature type="domain" description="Amidohydrolase-related" evidence="2">
    <location>
        <begin position="5"/>
        <end position="282"/>
    </location>
</feature>
<accession>A0A4Q0YSA3</accession>
<evidence type="ECO:0000259" key="2">
    <source>
        <dbReference type="Pfam" id="PF04909"/>
    </source>
</evidence>
<dbReference type="GO" id="GO:0016787">
    <property type="term" value="F:hydrolase activity"/>
    <property type="evidence" value="ECO:0007669"/>
    <property type="project" value="UniProtKB-KW"/>
</dbReference>
<evidence type="ECO:0000313" key="4">
    <source>
        <dbReference type="Proteomes" id="UP000290287"/>
    </source>
</evidence>
<dbReference type="InterPro" id="IPR052350">
    <property type="entry name" value="Metallo-dep_Lactonases"/>
</dbReference>
<dbReference type="PANTHER" id="PTHR43569">
    <property type="entry name" value="AMIDOHYDROLASE"/>
    <property type="match status" value="1"/>
</dbReference>
<dbReference type="OrthoDB" id="9787654at2"/>
<organism evidence="3 4">
    <name type="scientific">Veronia nyctiphanis</name>
    <dbReference type="NCBI Taxonomy" id="1278244"/>
    <lineage>
        <taxon>Bacteria</taxon>
        <taxon>Pseudomonadati</taxon>
        <taxon>Pseudomonadota</taxon>
        <taxon>Gammaproteobacteria</taxon>
        <taxon>Vibrionales</taxon>
        <taxon>Vibrionaceae</taxon>
        <taxon>Veronia</taxon>
    </lineage>
</organism>
<dbReference type="InterPro" id="IPR032466">
    <property type="entry name" value="Metal_Hydrolase"/>
</dbReference>
<keyword evidence="4" id="KW-1185">Reference proteome</keyword>
<protein>
    <submittedName>
        <fullName evidence="3">Amidohydrolase</fullName>
    </submittedName>
</protein>
<sequence length="282" mass="32463">MNKVIDPHIHLFDLDKGDYLWLRPEQPPHWSDKHQIYRNFSEVDLSLGEKQAFAGFVHIEAGFDNRSPWKEVKWLESTVTLPFRSVACVDLTQNENDFEVAVEKLKTFSSVVGVRHILDEQAAILLTDQRVQNNLSTLAHNDLLFEAQFFGKETQAADALASLLERFKDLKVVINHAAFPTPIDMGIWRSNLSVLSECSNVFVKASGWEMTDRKYSLKHMQEVIGHLITLFGENRVMLASNFPLCLFSKKYQTLWECYTKLPFSEACLQKLTHDNAHKIYAF</sequence>
<comment type="similarity">
    <text evidence="1">Belongs to the metallo-dependent hydrolases superfamily.</text>
</comment>
<evidence type="ECO:0000313" key="3">
    <source>
        <dbReference type="EMBL" id="RXJ73555.1"/>
    </source>
</evidence>
<dbReference type="RefSeq" id="WP_129121934.1">
    <property type="nucleotide sequence ID" value="NZ_PEIB01000008.1"/>
</dbReference>
<keyword evidence="3" id="KW-0378">Hydrolase</keyword>
<proteinExistence type="inferred from homology"/>
<comment type="caution">
    <text evidence="3">The sequence shown here is derived from an EMBL/GenBank/DDBJ whole genome shotgun (WGS) entry which is preliminary data.</text>
</comment>
<dbReference type="SUPFAM" id="SSF51556">
    <property type="entry name" value="Metallo-dependent hydrolases"/>
    <property type="match status" value="1"/>
</dbReference>
<dbReference type="EMBL" id="PEIB01000008">
    <property type="protein sequence ID" value="RXJ73555.1"/>
    <property type="molecule type" value="Genomic_DNA"/>
</dbReference>
<dbReference type="AlphaFoldDB" id="A0A4Q0YSA3"/>
<dbReference type="InterPro" id="IPR006680">
    <property type="entry name" value="Amidohydro-rel"/>
</dbReference>
<dbReference type="Pfam" id="PF04909">
    <property type="entry name" value="Amidohydro_2"/>
    <property type="match status" value="1"/>
</dbReference>
<gene>
    <name evidence="3" type="ORF">CS022_08580</name>
</gene>
<reference evidence="3 4" key="1">
    <citation type="submission" date="2017-10" db="EMBL/GenBank/DDBJ databases">
        <title>Nyctiphanis sp. nov., isolated from the stomach of the euphausiid Nyctiphanes simplex (Hansen, 1911) in the Gulf of California.</title>
        <authorList>
            <person name="Gomez-Gil B."/>
            <person name="Aguilar-Mendez M."/>
            <person name="Lopez-Cortes A."/>
            <person name="Gomez-Gutierrez J."/>
            <person name="Roque A."/>
            <person name="Lang E."/>
            <person name="Gonzalez-Castillo A."/>
        </authorList>
    </citation>
    <scope>NUCLEOTIDE SEQUENCE [LARGE SCALE GENOMIC DNA]</scope>
    <source>
        <strain evidence="3 4">CAIM 600</strain>
    </source>
</reference>